<dbReference type="PANTHER" id="PTHR22950:SF697">
    <property type="entry name" value="AMINO ACID TRANSPORTER (EUROFUNG)"/>
    <property type="match status" value="1"/>
</dbReference>
<dbReference type="FunFam" id="1.20.1740.10:FF:000039">
    <property type="entry name" value="Neutral amino acid transporter (Eurofung)"/>
    <property type="match status" value="1"/>
</dbReference>
<dbReference type="PANTHER" id="PTHR22950">
    <property type="entry name" value="AMINO ACID TRANSPORTER"/>
    <property type="match status" value="1"/>
</dbReference>
<comment type="subcellular location">
    <subcellularLocation>
        <location evidence="1">Membrane</location>
        <topology evidence="1">Multi-pass membrane protein</topology>
    </subcellularLocation>
</comment>
<feature type="transmembrane region" description="Helical" evidence="6">
    <location>
        <begin position="46"/>
        <end position="68"/>
    </location>
</feature>
<feature type="domain" description="Amino acid transporter transmembrane" evidence="7">
    <location>
        <begin position="46"/>
        <end position="441"/>
    </location>
</feature>
<evidence type="ECO:0000259" key="7">
    <source>
        <dbReference type="Pfam" id="PF01490"/>
    </source>
</evidence>
<dbReference type="GO" id="GO:0015179">
    <property type="term" value="F:L-amino acid transmembrane transporter activity"/>
    <property type="evidence" value="ECO:0007669"/>
    <property type="project" value="TreeGrafter"/>
</dbReference>
<dbReference type="Proteomes" id="UP000030651">
    <property type="component" value="Unassembled WGS sequence"/>
</dbReference>
<keyword evidence="5 6" id="KW-0472">Membrane</keyword>
<evidence type="ECO:0000313" key="8">
    <source>
        <dbReference type="EMBL" id="ETS86636.1"/>
    </source>
</evidence>
<keyword evidence="3 6" id="KW-0812">Transmembrane</keyword>
<reference evidence="9" key="1">
    <citation type="journal article" date="2015" name="BMC Genomics">
        <title>Genomic and transcriptomic analysis of the endophytic fungus Pestalotiopsis fici reveals its lifestyle and high potential for synthesis of natural products.</title>
        <authorList>
            <person name="Wang X."/>
            <person name="Zhang X."/>
            <person name="Liu L."/>
            <person name="Xiang M."/>
            <person name="Wang W."/>
            <person name="Sun X."/>
            <person name="Che Y."/>
            <person name="Guo L."/>
            <person name="Liu G."/>
            <person name="Guo L."/>
            <person name="Wang C."/>
            <person name="Yin W.B."/>
            <person name="Stadler M."/>
            <person name="Zhang X."/>
            <person name="Liu X."/>
        </authorList>
    </citation>
    <scope>NUCLEOTIDE SEQUENCE [LARGE SCALE GENOMIC DNA]</scope>
    <source>
        <strain evidence="9">W106-1 / CGMCC3.15140</strain>
    </source>
</reference>
<feature type="transmembrane region" description="Helical" evidence="6">
    <location>
        <begin position="126"/>
        <end position="147"/>
    </location>
</feature>
<dbReference type="HOGENOM" id="CLU_027816_3_1_1"/>
<dbReference type="Pfam" id="PF01490">
    <property type="entry name" value="Aa_trans"/>
    <property type="match status" value="1"/>
</dbReference>
<name>W3XMX0_PESFW</name>
<comment type="similarity">
    <text evidence="2">Belongs to the amino acid/polyamine transporter 2 family.</text>
</comment>
<gene>
    <name evidence="8" type="ORF">PFICI_00464</name>
</gene>
<dbReference type="RefSeq" id="XP_007827236.1">
    <property type="nucleotide sequence ID" value="XM_007829045.1"/>
</dbReference>
<evidence type="ECO:0000256" key="1">
    <source>
        <dbReference type="ARBA" id="ARBA00004141"/>
    </source>
</evidence>
<dbReference type="KEGG" id="pfy:PFICI_00464"/>
<accession>W3XMX0</accession>
<evidence type="ECO:0000256" key="5">
    <source>
        <dbReference type="ARBA" id="ARBA00023136"/>
    </source>
</evidence>
<feature type="transmembrane region" description="Helical" evidence="6">
    <location>
        <begin position="310"/>
        <end position="329"/>
    </location>
</feature>
<dbReference type="InterPro" id="IPR013057">
    <property type="entry name" value="AA_transpt_TM"/>
</dbReference>
<keyword evidence="9" id="KW-1185">Reference proteome</keyword>
<keyword evidence="4 6" id="KW-1133">Transmembrane helix</keyword>
<feature type="transmembrane region" description="Helical" evidence="6">
    <location>
        <begin position="153"/>
        <end position="173"/>
    </location>
</feature>
<organism evidence="8 9">
    <name type="scientific">Pestalotiopsis fici (strain W106-1 / CGMCC3.15140)</name>
    <dbReference type="NCBI Taxonomy" id="1229662"/>
    <lineage>
        <taxon>Eukaryota</taxon>
        <taxon>Fungi</taxon>
        <taxon>Dikarya</taxon>
        <taxon>Ascomycota</taxon>
        <taxon>Pezizomycotina</taxon>
        <taxon>Sordariomycetes</taxon>
        <taxon>Xylariomycetidae</taxon>
        <taxon>Amphisphaeriales</taxon>
        <taxon>Sporocadaceae</taxon>
        <taxon>Pestalotiopsis</taxon>
    </lineage>
</organism>
<dbReference type="GO" id="GO:0016020">
    <property type="term" value="C:membrane"/>
    <property type="evidence" value="ECO:0007669"/>
    <property type="project" value="UniProtKB-SubCell"/>
</dbReference>
<feature type="transmembrane region" description="Helical" evidence="6">
    <location>
        <begin position="376"/>
        <end position="399"/>
    </location>
</feature>
<protein>
    <recommendedName>
        <fullName evidence="7">Amino acid transporter transmembrane domain-containing protein</fullName>
    </recommendedName>
</protein>
<feature type="transmembrane region" description="Helical" evidence="6">
    <location>
        <begin position="185"/>
        <end position="207"/>
    </location>
</feature>
<evidence type="ECO:0000313" key="9">
    <source>
        <dbReference type="Proteomes" id="UP000030651"/>
    </source>
</evidence>
<feature type="transmembrane region" description="Helical" evidence="6">
    <location>
        <begin position="350"/>
        <end position="370"/>
    </location>
</feature>
<evidence type="ECO:0000256" key="6">
    <source>
        <dbReference type="SAM" id="Phobius"/>
    </source>
</evidence>
<dbReference type="OMA" id="KFSHIGW"/>
<feature type="transmembrane region" description="Helical" evidence="6">
    <location>
        <begin position="227"/>
        <end position="256"/>
    </location>
</feature>
<evidence type="ECO:0000256" key="4">
    <source>
        <dbReference type="ARBA" id="ARBA00022989"/>
    </source>
</evidence>
<feature type="transmembrane region" description="Helical" evidence="6">
    <location>
        <begin position="74"/>
        <end position="96"/>
    </location>
</feature>
<feature type="transmembrane region" description="Helical" evidence="6">
    <location>
        <begin position="419"/>
        <end position="441"/>
    </location>
</feature>
<proteinExistence type="inferred from homology"/>
<evidence type="ECO:0000256" key="3">
    <source>
        <dbReference type="ARBA" id="ARBA00022692"/>
    </source>
</evidence>
<dbReference type="InParanoid" id="W3XMX0"/>
<dbReference type="GeneID" id="19265477"/>
<dbReference type="AlphaFoldDB" id="W3XMX0"/>
<dbReference type="eggNOG" id="ENOG502RX9H">
    <property type="taxonomic scope" value="Eukaryota"/>
</dbReference>
<sequence>MAPKQESDDIRPASFDAEIGSAEKIQQGTNQFEVFKQGDGVVDFRTVHWIQASVIFLKIIFATGVLSIPSSMNALGAFPGAVVVVALTLLNAYCAIVQGNFRNRHAGCHSIADMAHLVGGPVVKEIVGFLFLAAYVICAASGIIGVSTAFNALSLHATCTQWFSLVATVIVALAASVRKFEKIAWLTWVGFISVFIAVMIVVVGVTTRDRPAIAPQTGDFDLGFVVIGYPTFIAGMTACATIFCSSAATAAFLPVISEMKRPKDYNKAVYVCMAIVTSSYLAFSFVVYYWCGKWVASPSLGSAGPVIKRVAYGVGIIGLAVSACLYVHIGAKYIFVRVLRNSRHLQENTVIHWATWLGCTIGISICSFLIASGIPIFNYILALAGSLCFSPVAICLPGWLWCHDYSHYRKGNVWQITTYYLHVLMIAFGAFMTIGGTYSVIQEIIDAYASGAIGSAFSCADNSGTVV</sequence>
<evidence type="ECO:0000256" key="2">
    <source>
        <dbReference type="ARBA" id="ARBA00008066"/>
    </source>
</evidence>
<dbReference type="OrthoDB" id="3162524at2759"/>
<feature type="transmembrane region" description="Helical" evidence="6">
    <location>
        <begin position="268"/>
        <end position="290"/>
    </location>
</feature>
<dbReference type="EMBL" id="KI912109">
    <property type="protein sequence ID" value="ETS86636.1"/>
    <property type="molecule type" value="Genomic_DNA"/>
</dbReference>